<name>D6PKX3_9ZZZZ</name>
<dbReference type="Gene3D" id="3.40.50.300">
    <property type="entry name" value="P-loop containing nucleotide triphosphate hydrolases"/>
    <property type="match status" value="1"/>
</dbReference>
<dbReference type="EMBL" id="GU943135">
    <property type="protein sequence ID" value="ADD96374.1"/>
    <property type="molecule type" value="Genomic_DNA"/>
</dbReference>
<dbReference type="SUPFAM" id="SSF52540">
    <property type="entry name" value="P-loop containing nucleoside triphosphate hydrolases"/>
    <property type="match status" value="1"/>
</dbReference>
<proteinExistence type="predicted"/>
<organism evidence="1">
    <name type="scientific">uncultured organism MedDCM-OCT-S09-C20</name>
    <dbReference type="NCBI Taxonomy" id="743645"/>
    <lineage>
        <taxon>unclassified sequences</taxon>
        <taxon>environmental samples</taxon>
    </lineage>
</organism>
<dbReference type="InterPro" id="IPR027417">
    <property type="entry name" value="P-loop_NTPase"/>
</dbReference>
<protein>
    <submittedName>
        <fullName evidence="1">Uncharacterized protein</fullName>
    </submittedName>
</protein>
<accession>D6PKX3</accession>
<sequence length="539" mass="60451">MDSTANASKPNSQKSGNELIEEVVNSLLEPSKVLDDRAYKILIQDALQLRGLPVNKENVERIEGLVAERLEPKVDTHYKHGDIWHDDPEVKWIWDGWIAEGYFHTLIAMQKVGKSTFLLNLIAELIQRTPSFLNFPLFSEKKYGFVLVGPDMNRRLWGKYGKLAGLLQEDDKGQARWQEQIKYVFAEEDEIGIDRDGIKRLVAIAEEVKAQELHPIFVMDSYRALLATSAIEIEENSSRYANPLRQLKKALGKTGSTVILLHHSSIASSRRSASESNSGHTAFNSVPDQIITLKWLADAGADGNRKDRRVVMSASGRTGRVMPDQLLEQSPDWGWYSHGETGDALLKQNALNERDRLTGDDAIAYDLLNTRTLNGQPSTSNDIRELRETTSQGRGSWGTTKINRLLKKLERKGLAIQDGHQAQPGDMGGRPSLLWWTFEQEEIKPPEFASDAAQFSDLTGLNTKYTTSERAPDAIQAKPKQIIPCHAIDSKVIYEGKVWTVSEINLASGMHTITRSPGITKSDLRMLDLEPFIDPDEVL</sequence>
<dbReference type="Pfam" id="PF13481">
    <property type="entry name" value="AAA_25"/>
    <property type="match status" value="1"/>
</dbReference>
<reference evidence="1" key="1">
    <citation type="journal article" date="2010" name="ISME J.">
        <title>Metagenome of the Mediterranean deep chlorophyll maximum studied by direct and fosmid library 454 pyrosequencing.</title>
        <authorList>
            <person name="Ghai R."/>
            <person name="Martin-Cuadrado A.B."/>
            <person name="Molto A.G."/>
            <person name="Heredia I.G."/>
            <person name="Cabrera R."/>
            <person name="Martin J."/>
            <person name="Verdu M."/>
            <person name="Deschamps P."/>
            <person name="Moreira D."/>
            <person name="Lopez-Garcia P."/>
            <person name="Mira A."/>
            <person name="Rodriguez-Valera F."/>
        </authorList>
    </citation>
    <scope>NUCLEOTIDE SEQUENCE</scope>
</reference>
<dbReference type="AlphaFoldDB" id="D6PKX3"/>
<evidence type="ECO:0000313" key="1">
    <source>
        <dbReference type="EMBL" id="ADD96374.1"/>
    </source>
</evidence>